<dbReference type="GO" id="GO:0022857">
    <property type="term" value="F:transmembrane transporter activity"/>
    <property type="evidence" value="ECO:0007669"/>
    <property type="project" value="InterPro"/>
</dbReference>
<reference evidence="6 7" key="1">
    <citation type="journal article" date="2014" name="Nature">
        <title>An environmental bacterial taxon with a large and distinct metabolic repertoire.</title>
        <authorList>
            <person name="Wilson M.C."/>
            <person name="Mori T."/>
            <person name="Ruckert C."/>
            <person name="Uria A.R."/>
            <person name="Helf M.J."/>
            <person name="Takada K."/>
            <person name="Gernert C."/>
            <person name="Steffens U.A."/>
            <person name="Heycke N."/>
            <person name="Schmitt S."/>
            <person name="Rinke C."/>
            <person name="Helfrich E.J."/>
            <person name="Brachmann A.O."/>
            <person name="Gurgui C."/>
            <person name="Wakimoto T."/>
            <person name="Kracht M."/>
            <person name="Crusemann M."/>
            <person name="Hentschel U."/>
            <person name="Abe I."/>
            <person name="Matsunaga S."/>
            <person name="Kalinowski J."/>
            <person name="Takeyama H."/>
            <person name="Piel J."/>
        </authorList>
    </citation>
    <scope>NUCLEOTIDE SEQUENCE [LARGE SCALE GENOMIC DNA]</scope>
    <source>
        <strain evidence="7">TSY1</strain>
    </source>
</reference>
<feature type="transmembrane region" description="Helical" evidence="4">
    <location>
        <begin position="110"/>
        <end position="136"/>
    </location>
</feature>
<dbReference type="EMBL" id="AZHW01001131">
    <property type="protein sequence ID" value="ETW94024.1"/>
    <property type="molecule type" value="Genomic_DNA"/>
</dbReference>
<feature type="transmembrane region" description="Helical" evidence="4">
    <location>
        <begin position="284"/>
        <end position="303"/>
    </location>
</feature>
<dbReference type="Proteomes" id="UP000019141">
    <property type="component" value="Unassembled WGS sequence"/>
</dbReference>
<dbReference type="InterPro" id="IPR036259">
    <property type="entry name" value="MFS_trans_sf"/>
</dbReference>
<feature type="transmembrane region" description="Helical" evidence="4">
    <location>
        <begin position="309"/>
        <end position="329"/>
    </location>
</feature>
<keyword evidence="3 4" id="KW-0472">Membrane</keyword>
<dbReference type="SUPFAM" id="SSF103473">
    <property type="entry name" value="MFS general substrate transporter"/>
    <property type="match status" value="1"/>
</dbReference>
<dbReference type="HOGENOM" id="CLU_001265_59_9_7"/>
<feature type="transmembrane region" description="Helical" evidence="4">
    <location>
        <begin position="375"/>
        <end position="396"/>
    </location>
</feature>
<feature type="transmembrane region" description="Helical" evidence="4">
    <location>
        <begin position="341"/>
        <end position="363"/>
    </location>
</feature>
<dbReference type="InterPro" id="IPR020846">
    <property type="entry name" value="MFS_dom"/>
</dbReference>
<dbReference type="Pfam" id="PF07690">
    <property type="entry name" value="MFS_1"/>
    <property type="match status" value="1"/>
</dbReference>
<comment type="caution">
    <text evidence="6">The sequence shown here is derived from an EMBL/GenBank/DDBJ whole genome shotgun (WGS) entry which is preliminary data.</text>
</comment>
<evidence type="ECO:0000259" key="5">
    <source>
        <dbReference type="PROSITE" id="PS50850"/>
    </source>
</evidence>
<name>W4L7Y8_ENTF1</name>
<organism evidence="6 7">
    <name type="scientific">Entotheonella factor</name>
    <dbReference type="NCBI Taxonomy" id="1429438"/>
    <lineage>
        <taxon>Bacteria</taxon>
        <taxon>Pseudomonadati</taxon>
        <taxon>Nitrospinota/Tectimicrobiota group</taxon>
        <taxon>Candidatus Tectimicrobiota</taxon>
        <taxon>Candidatus Entotheonellia</taxon>
        <taxon>Candidatus Entotheonellales</taxon>
        <taxon>Candidatus Entotheonellaceae</taxon>
        <taxon>Candidatus Entotheonella</taxon>
    </lineage>
</organism>
<dbReference type="PATRIC" id="fig|1429438.4.peg.6890"/>
<evidence type="ECO:0000256" key="3">
    <source>
        <dbReference type="ARBA" id="ARBA00023136"/>
    </source>
</evidence>
<keyword evidence="2 4" id="KW-1133">Transmembrane helix</keyword>
<proteinExistence type="predicted"/>
<feature type="transmembrane region" description="Helical" evidence="4">
    <location>
        <begin position="56"/>
        <end position="77"/>
    </location>
</feature>
<dbReference type="PROSITE" id="PS50850">
    <property type="entry name" value="MFS"/>
    <property type="match status" value="1"/>
</dbReference>
<dbReference type="Gene3D" id="1.20.1250.20">
    <property type="entry name" value="MFS general substrate transporter like domains"/>
    <property type="match status" value="2"/>
</dbReference>
<keyword evidence="1 4" id="KW-0812">Transmembrane</keyword>
<dbReference type="PANTHER" id="PTHR11360:SF284">
    <property type="entry name" value="EG:103B4.3 PROTEIN-RELATED"/>
    <property type="match status" value="1"/>
</dbReference>
<evidence type="ECO:0000256" key="2">
    <source>
        <dbReference type="ARBA" id="ARBA00022989"/>
    </source>
</evidence>
<dbReference type="PANTHER" id="PTHR11360">
    <property type="entry name" value="MONOCARBOXYLATE TRANSPORTER"/>
    <property type="match status" value="1"/>
</dbReference>
<feature type="domain" description="Major facilitator superfamily (MFS) profile" evidence="5">
    <location>
        <begin position="18"/>
        <end position="400"/>
    </location>
</feature>
<protein>
    <recommendedName>
        <fullName evidence="5">Major facilitator superfamily (MFS) profile domain-containing protein</fullName>
    </recommendedName>
</protein>
<feature type="transmembrane region" description="Helical" evidence="4">
    <location>
        <begin position="84"/>
        <end position="104"/>
    </location>
</feature>
<dbReference type="InterPro" id="IPR050327">
    <property type="entry name" value="Proton-linked_MCT"/>
</dbReference>
<feature type="transmembrane region" description="Helical" evidence="4">
    <location>
        <begin position="251"/>
        <end position="272"/>
    </location>
</feature>
<feature type="transmembrane region" description="Helical" evidence="4">
    <location>
        <begin position="17"/>
        <end position="41"/>
    </location>
</feature>
<accession>W4L7Y8</accession>
<feature type="transmembrane region" description="Helical" evidence="4">
    <location>
        <begin position="172"/>
        <end position="192"/>
    </location>
</feature>
<feature type="transmembrane region" description="Helical" evidence="4">
    <location>
        <begin position="218"/>
        <end position="239"/>
    </location>
</feature>
<evidence type="ECO:0000256" key="4">
    <source>
        <dbReference type="SAM" id="Phobius"/>
    </source>
</evidence>
<sequence>MSAAAHSSPSEPSSYRYLIIAVSFMTLAGASGASSAFSVFYPELLDVFGWSHASGALVYSVNMLVVAISSPLLGWLLDRFGPRWLFTAAAIVIGLAFGACSRVSNLGQYALAYGVLSALGQTALLSTTVVVAKWFVRAQQGRAIGVADVGTGFGMVALTPGTAWLITQFGWQTAFVVLGAVIMLVLAPLNLLHRPAPAEPATSSPSISLSLLLRRYDLWMLCAAHLFMSITMTMVNVHLIEFLVGTGVLQLFAAAALLSAVSLVSLPGRMFFGWLVDRLHPNGAFSLAMSCTMLGFGVLLLLAYFETRWLLYAFVVIYGFAQGAGGISIAAKTVALFHGPYVGTIFMVVNPSGNLGAAIGAWLGGRLFDLSGSYTLTFTTAIVSGLLAIGCMWLGGSNRRSLAAPKMPEPPVIGIP</sequence>
<keyword evidence="7" id="KW-1185">Reference proteome</keyword>
<dbReference type="InterPro" id="IPR011701">
    <property type="entry name" value="MFS"/>
</dbReference>
<evidence type="ECO:0000313" key="7">
    <source>
        <dbReference type="Proteomes" id="UP000019141"/>
    </source>
</evidence>
<dbReference type="AlphaFoldDB" id="W4L7Y8"/>
<feature type="transmembrane region" description="Helical" evidence="4">
    <location>
        <begin position="143"/>
        <end position="166"/>
    </location>
</feature>
<gene>
    <name evidence="6" type="ORF">ETSY1_36645</name>
</gene>
<evidence type="ECO:0000313" key="6">
    <source>
        <dbReference type="EMBL" id="ETW94024.1"/>
    </source>
</evidence>
<evidence type="ECO:0000256" key="1">
    <source>
        <dbReference type="ARBA" id="ARBA00022692"/>
    </source>
</evidence>